<keyword evidence="4" id="KW-0238">DNA-binding</keyword>
<dbReference type="GO" id="GO:0045944">
    <property type="term" value="P:positive regulation of transcription by RNA polymerase II"/>
    <property type="evidence" value="ECO:0007669"/>
    <property type="project" value="TreeGrafter"/>
</dbReference>
<dbReference type="PANTHER" id="PTHR37534">
    <property type="entry name" value="TRANSCRIPTIONAL ACTIVATOR PROTEIN UGA3"/>
    <property type="match status" value="1"/>
</dbReference>
<dbReference type="GO" id="GO:0003700">
    <property type="term" value="F:DNA-binding transcription factor activity"/>
    <property type="evidence" value="ECO:0007669"/>
    <property type="project" value="TreeGrafter"/>
</dbReference>
<dbReference type="InterPro" id="IPR021858">
    <property type="entry name" value="Fun_TF"/>
</dbReference>
<comment type="caution">
    <text evidence="8">The sequence shown here is derived from an EMBL/GenBank/DDBJ whole genome shotgun (WGS) entry which is preliminary data.</text>
</comment>
<name>A0AAN6UKE2_9PEZI</name>
<dbReference type="Pfam" id="PF11951">
    <property type="entry name" value="Fungal_trans_2"/>
    <property type="match status" value="1"/>
</dbReference>
<reference evidence="8" key="1">
    <citation type="journal article" date="2023" name="Mol. Phylogenet. Evol.">
        <title>Genome-scale phylogeny and comparative genomics of the fungal order Sordariales.</title>
        <authorList>
            <person name="Hensen N."/>
            <person name="Bonometti L."/>
            <person name="Westerberg I."/>
            <person name="Brannstrom I.O."/>
            <person name="Guillou S."/>
            <person name="Cros-Aarteil S."/>
            <person name="Calhoun S."/>
            <person name="Haridas S."/>
            <person name="Kuo A."/>
            <person name="Mondo S."/>
            <person name="Pangilinan J."/>
            <person name="Riley R."/>
            <person name="LaButti K."/>
            <person name="Andreopoulos B."/>
            <person name="Lipzen A."/>
            <person name="Chen C."/>
            <person name="Yan M."/>
            <person name="Daum C."/>
            <person name="Ng V."/>
            <person name="Clum A."/>
            <person name="Steindorff A."/>
            <person name="Ohm R.A."/>
            <person name="Martin F."/>
            <person name="Silar P."/>
            <person name="Natvig D.O."/>
            <person name="Lalanne C."/>
            <person name="Gautier V."/>
            <person name="Ament-Velasquez S.L."/>
            <person name="Kruys A."/>
            <person name="Hutchinson M.I."/>
            <person name="Powell A.J."/>
            <person name="Barry K."/>
            <person name="Miller A.N."/>
            <person name="Grigoriev I.V."/>
            <person name="Debuchy R."/>
            <person name="Gladieux P."/>
            <person name="Hiltunen Thoren M."/>
            <person name="Johannesson H."/>
        </authorList>
    </citation>
    <scope>NUCLEOTIDE SEQUENCE</scope>
    <source>
        <strain evidence="8">CBS 123565</strain>
    </source>
</reference>
<keyword evidence="9" id="KW-1185">Reference proteome</keyword>
<evidence type="ECO:0000256" key="4">
    <source>
        <dbReference type="ARBA" id="ARBA00023125"/>
    </source>
</evidence>
<dbReference type="Proteomes" id="UP001304895">
    <property type="component" value="Unassembled WGS sequence"/>
</dbReference>
<reference evidence="8" key="2">
    <citation type="submission" date="2023-05" db="EMBL/GenBank/DDBJ databases">
        <authorList>
            <consortium name="Lawrence Berkeley National Laboratory"/>
            <person name="Steindorff A."/>
            <person name="Hensen N."/>
            <person name="Bonometti L."/>
            <person name="Westerberg I."/>
            <person name="Brannstrom I.O."/>
            <person name="Guillou S."/>
            <person name="Cros-Aarteil S."/>
            <person name="Calhoun S."/>
            <person name="Haridas S."/>
            <person name="Kuo A."/>
            <person name="Mondo S."/>
            <person name="Pangilinan J."/>
            <person name="Riley R."/>
            <person name="Labutti K."/>
            <person name="Andreopoulos B."/>
            <person name="Lipzen A."/>
            <person name="Chen C."/>
            <person name="Yanf M."/>
            <person name="Daum C."/>
            <person name="Ng V."/>
            <person name="Clum A."/>
            <person name="Ohm R."/>
            <person name="Martin F."/>
            <person name="Silar P."/>
            <person name="Natvig D."/>
            <person name="Lalanne C."/>
            <person name="Gautier V."/>
            <person name="Ament-Velasquez S.L."/>
            <person name="Kruys A."/>
            <person name="Hutchinson M.I."/>
            <person name="Powell A.J."/>
            <person name="Barry K."/>
            <person name="Miller A.N."/>
            <person name="Grigoriev I.V."/>
            <person name="Debuchy R."/>
            <person name="Gladieux P."/>
            <person name="Thoren M.H."/>
            <person name="Johannesson H."/>
        </authorList>
    </citation>
    <scope>NUCLEOTIDE SEQUENCE</scope>
    <source>
        <strain evidence="8">CBS 123565</strain>
    </source>
</reference>
<keyword evidence="6" id="KW-0539">Nucleus</keyword>
<evidence type="ECO:0000256" key="1">
    <source>
        <dbReference type="ARBA" id="ARBA00004123"/>
    </source>
</evidence>
<evidence type="ECO:0000313" key="8">
    <source>
        <dbReference type="EMBL" id="KAK4134306.1"/>
    </source>
</evidence>
<sequence length="521" mass="57595">MDEDEDEPQSATSQTSAPNFPLRRPSTTSPFGPQRVFAGHRHGSETPPVDGNTSASPSVSGPDWAFLPHDLQFYLGYFYDNITHYHYCVVDDTDDFFRTILTGLAIRNEALLYAVAGFAAYHHAMGNPNGTIHAFLQYYSRSVTLLLDCLKKKETYSVGTLLTILQLATIEEYLGDWANLMGHQRAAFEVLTQLFTAQTAMQTPAGRVALMWYSRFDVFLGIMGSAEPSLPRAWFSAPVEYYETRAAAEPHNVSLKIEACAARLRLTSMEMSLLYSKGANQTIPEDEYMAEHRRLSAVIDGWRDSWDPALTGAAFLVADFPASQSPDPDEAASPFVPGVLFRPPLFAASILAAEHHAIALMHGSQSARALTDDARAALAERAHAICQTVESVERWPHSPAGSLVVLHSCLAIAALYVRRDPPHRMWIRRKFALLETMGYISPATMRARMAELVEDQACLRWWLPDDEGYTPLLQSLRAVADERNSTAALSTQRDSLPQTRHVFSRMQIGPGAGGAEKDASA</sequence>
<evidence type="ECO:0000256" key="2">
    <source>
        <dbReference type="ARBA" id="ARBA00022833"/>
    </source>
</evidence>
<dbReference type="GO" id="GO:0005634">
    <property type="term" value="C:nucleus"/>
    <property type="evidence" value="ECO:0007669"/>
    <property type="project" value="UniProtKB-SubCell"/>
</dbReference>
<evidence type="ECO:0000256" key="6">
    <source>
        <dbReference type="ARBA" id="ARBA00023242"/>
    </source>
</evidence>
<keyword evidence="5" id="KW-0804">Transcription</keyword>
<dbReference type="EMBL" id="MU853409">
    <property type="protein sequence ID" value="KAK4134306.1"/>
    <property type="molecule type" value="Genomic_DNA"/>
</dbReference>
<dbReference type="GO" id="GO:0000976">
    <property type="term" value="F:transcription cis-regulatory region binding"/>
    <property type="evidence" value="ECO:0007669"/>
    <property type="project" value="TreeGrafter"/>
</dbReference>
<evidence type="ECO:0000256" key="5">
    <source>
        <dbReference type="ARBA" id="ARBA00023163"/>
    </source>
</evidence>
<evidence type="ECO:0000256" key="3">
    <source>
        <dbReference type="ARBA" id="ARBA00023015"/>
    </source>
</evidence>
<evidence type="ECO:0000313" key="9">
    <source>
        <dbReference type="Proteomes" id="UP001304895"/>
    </source>
</evidence>
<gene>
    <name evidence="8" type="ORF">BT67DRAFT_314948</name>
</gene>
<keyword evidence="2" id="KW-0862">Zinc</keyword>
<accession>A0AAN6UKE2</accession>
<feature type="region of interest" description="Disordered" evidence="7">
    <location>
        <begin position="1"/>
        <end position="56"/>
    </location>
</feature>
<feature type="compositionally biased region" description="Polar residues" evidence="7">
    <location>
        <begin position="9"/>
        <end position="18"/>
    </location>
</feature>
<keyword evidence="3" id="KW-0805">Transcription regulation</keyword>
<protein>
    <submittedName>
        <fullName evidence="8">Uncharacterized protein</fullName>
    </submittedName>
</protein>
<proteinExistence type="predicted"/>
<comment type="subcellular location">
    <subcellularLocation>
        <location evidence="1">Nucleus</location>
    </subcellularLocation>
</comment>
<dbReference type="AlphaFoldDB" id="A0AAN6UKE2"/>
<dbReference type="PANTHER" id="PTHR37534:SF10">
    <property type="entry name" value="ZN(II)2CYS6 TRANSCRIPTION FACTOR (EUROFUNG)"/>
    <property type="match status" value="1"/>
</dbReference>
<organism evidence="8 9">
    <name type="scientific">Trichocladium antarcticum</name>
    <dbReference type="NCBI Taxonomy" id="1450529"/>
    <lineage>
        <taxon>Eukaryota</taxon>
        <taxon>Fungi</taxon>
        <taxon>Dikarya</taxon>
        <taxon>Ascomycota</taxon>
        <taxon>Pezizomycotina</taxon>
        <taxon>Sordariomycetes</taxon>
        <taxon>Sordariomycetidae</taxon>
        <taxon>Sordariales</taxon>
        <taxon>Chaetomiaceae</taxon>
        <taxon>Trichocladium</taxon>
    </lineage>
</organism>
<evidence type="ECO:0000256" key="7">
    <source>
        <dbReference type="SAM" id="MobiDB-lite"/>
    </source>
</evidence>